<dbReference type="SMART" id="SM00382">
    <property type="entry name" value="AAA"/>
    <property type="match status" value="1"/>
</dbReference>
<dbReference type="Gene3D" id="1.10.10.60">
    <property type="entry name" value="Homeodomain-like"/>
    <property type="match status" value="1"/>
</dbReference>
<evidence type="ECO:0000256" key="2">
    <source>
        <dbReference type="ARBA" id="ARBA00022741"/>
    </source>
</evidence>
<sequence length="477" mass="54208">MKKEGASKVLIVDDEQDMLTGLERLLGYELPQVIVETASRPQQAVAMVERNAYDVVLLDIRMPDIGSMELLKILRQKDPWLTVVMMTAYGSIETAVEAIKRGAYDFVTKPFDKNVLLQTLNKAIERNSLIRENLDLRRRAQGEPPLDQFIGQSEAMRRLCEQIRTVARTDYAVLIQGESGTGKELVARAIHSLSPRRDQALIAVNCPAIPEHLLESELFGHKKGAFTGADRDHRGIFEEAHQGTLFLDEIGDIPVGVQTKLLRALQEGEIKPLGDVKAKKVDVRILSSTNQDLKEKIRQRTFREDLFYRLNVVTLRTPSLRERREDIPLLAAHFARIACRELDVPVKRFSQTALEALMECDWPGNVRQLQNVVRQAVIFSPEDVIRWEDLMRIEMSLGSVGTVEHRCTMGSSKPLTPYKDAKEKVLQDFTFRYIKDLLERTGGNVSRAAEYSGLTRAALQKIMRRYGIHSQEFRSET</sequence>
<evidence type="ECO:0000313" key="12">
    <source>
        <dbReference type="Proteomes" id="UP000276223"/>
    </source>
</evidence>
<evidence type="ECO:0000256" key="6">
    <source>
        <dbReference type="ARBA" id="ARBA00023125"/>
    </source>
</evidence>
<dbReference type="Pfam" id="PF00072">
    <property type="entry name" value="Response_reg"/>
    <property type="match status" value="1"/>
</dbReference>
<reference evidence="11 12" key="1">
    <citation type="submission" date="2018-11" db="EMBL/GenBank/DDBJ databases">
        <title>Genomic Encyclopedia of Type Strains, Phase IV (KMG-IV): sequencing the most valuable type-strain genomes for metagenomic binning, comparative biology and taxonomic classification.</title>
        <authorList>
            <person name="Goeker M."/>
        </authorList>
    </citation>
    <scope>NUCLEOTIDE SEQUENCE [LARGE SCALE GENOMIC DNA]</scope>
    <source>
        <strain evidence="11 12">DSM 22027</strain>
    </source>
</reference>
<proteinExistence type="predicted"/>
<dbReference type="InterPro" id="IPR025944">
    <property type="entry name" value="Sigma_54_int_dom_CS"/>
</dbReference>
<dbReference type="GO" id="GO:0005524">
    <property type="term" value="F:ATP binding"/>
    <property type="evidence" value="ECO:0007669"/>
    <property type="project" value="UniProtKB-KW"/>
</dbReference>
<evidence type="ECO:0000256" key="4">
    <source>
        <dbReference type="ARBA" id="ARBA00023012"/>
    </source>
</evidence>
<dbReference type="InterPro" id="IPR001789">
    <property type="entry name" value="Sig_transdc_resp-reg_receiver"/>
</dbReference>
<keyword evidence="6 11" id="KW-0238">DNA-binding</keyword>
<dbReference type="InterPro" id="IPR003593">
    <property type="entry name" value="AAA+_ATPase"/>
</dbReference>
<dbReference type="PANTHER" id="PTHR32071">
    <property type="entry name" value="TRANSCRIPTIONAL REGULATORY PROTEIN"/>
    <property type="match status" value="1"/>
</dbReference>
<dbReference type="PANTHER" id="PTHR32071:SF117">
    <property type="entry name" value="PTS-DEPENDENT DIHYDROXYACETONE KINASE OPERON REGULATORY PROTEIN-RELATED"/>
    <property type="match status" value="1"/>
</dbReference>
<keyword evidence="12" id="KW-1185">Reference proteome</keyword>
<keyword evidence="1 8" id="KW-0597">Phosphoprotein</keyword>
<dbReference type="InterPro" id="IPR002078">
    <property type="entry name" value="Sigma_54_int"/>
</dbReference>
<protein>
    <submittedName>
        <fullName evidence="11">DNA-binding NtrC family response regulator</fullName>
    </submittedName>
</protein>
<evidence type="ECO:0000259" key="9">
    <source>
        <dbReference type="PROSITE" id="PS50045"/>
    </source>
</evidence>
<evidence type="ECO:0000256" key="8">
    <source>
        <dbReference type="PROSITE-ProRule" id="PRU00169"/>
    </source>
</evidence>
<evidence type="ECO:0000256" key="1">
    <source>
        <dbReference type="ARBA" id="ARBA00022553"/>
    </source>
</evidence>
<dbReference type="Proteomes" id="UP000276223">
    <property type="component" value="Unassembled WGS sequence"/>
</dbReference>
<dbReference type="RefSeq" id="WP_123291279.1">
    <property type="nucleotide sequence ID" value="NZ_RJVA01000015.1"/>
</dbReference>
<feature type="modified residue" description="4-aspartylphosphate" evidence="8">
    <location>
        <position position="59"/>
    </location>
</feature>
<feature type="domain" description="Sigma-54 factor interaction" evidence="9">
    <location>
        <begin position="149"/>
        <end position="378"/>
    </location>
</feature>
<dbReference type="SUPFAM" id="SSF52540">
    <property type="entry name" value="P-loop containing nucleoside triphosphate hydrolases"/>
    <property type="match status" value="1"/>
</dbReference>
<dbReference type="FunFam" id="3.40.50.2300:FF:000018">
    <property type="entry name" value="DNA-binding transcriptional regulator NtrC"/>
    <property type="match status" value="1"/>
</dbReference>
<keyword evidence="7" id="KW-0804">Transcription</keyword>
<dbReference type="Gene3D" id="3.40.50.300">
    <property type="entry name" value="P-loop containing nucleotide triphosphate hydrolases"/>
    <property type="match status" value="1"/>
</dbReference>
<dbReference type="Pfam" id="PF00158">
    <property type="entry name" value="Sigma54_activat"/>
    <property type="match status" value="1"/>
</dbReference>
<dbReference type="SMART" id="SM00448">
    <property type="entry name" value="REC"/>
    <property type="match status" value="1"/>
</dbReference>
<dbReference type="SUPFAM" id="SSF52172">
    <property type="entry name" value="CheY-like"/>
    <property type="match status" value="1"/>
</dbReference>
<dbReference type="PROSITE" id="PS00675">
    <property type="entry name" value="SIGMA54_INTERACT_1"/>
    <property type="match status" value="1"/>
</dbReference>
<keyword evidence="2" id="KW-0547">Nucleotide-binding</keyword>
<keyword evidence="3" id="KW-0067">ATP-binding</keyword>
<dbReference type="GO" id="GO:0043565">
    <property type="term" value="F:sequence-specific DNA binding"/>
    <property type="evidence" value="ECO:0007669"/>
    <property type="project" value="InterPro"/>
</dbReference>
<dbReference type="PROSITE" id="PS50045">
    <property type="entry name" value="SIGMA54_INTERACT_4"/>
    <property type="match status" value="1"/>
</dbReference>
<keyword evidence="5" id="KW-0805">Transcription regulation</keyword>
<feature type="domain" description="Response regulatory" evidence="10">
    <location>
        <begin position="8"/>
        <end position="124"/>
    </location>
</feature>
<dbReference type="FunFam" id="3.40.50.300:FF:000006">
    <property type="entry name" value="DNA-binding transcriptional regulator NtrC"/>
    <property type="match status" value="1"/>
</dbReference>
<organism evidence="11 12">
    <name type="scientific">Desulfosoma caldarium</name>
    <dbReference type="NCBI Taxonomy" id="610254"/>
    <lineage>
        <taxon>Bacteria</taxon>
        <taxon>Pseudomonadati</taxon>
        <taxon>Thermodesulfobacteriota</taxon>
        <taxon>Syntrophobacteria</taxon>
        <taxon>Syntrophobacterales</taxon>
        <taxon>Syntrophobacteraceae</taxon>
        <taxon>Desulfosoma</taxon>
    </lineage>
</organism>
<dbReference type="InterPro" id="IPR027417">
    <property type="entry name" value="P-loop_NTPase"/>
</dbReference>
<name>A0A3N1USX2_9BACT</name>
<evidence type="ECO:0000259" key="10">
    <source>
        <dbReference type="PROSITE" id="PS50110"/>
    </source>
</evidence>
<evidence type="ECO:0000256" key="3">
    <source>
        <dbReference type="ARBA" id="ARBA00022840"/>
    </source>
</evidence>
<dbReference type="CDD" id="cd00009">
    <property type="entry name" value="AAA"/>
    <property type="match status" value="1"/>
</dbReference>
<comment type="caution">
    <text evidence="11">The sequence shown here is derived from an EMBL/GenBank/DDBJ whole genome shotgun (WGS) entry which is preliminary data.</text>
</comment>
<dbReference type="Gene3D" id="3.40.50.2300">
    <property type="match status" value="1"/>
</dbReference>
<keyword evidence="4" id="KW-0902">Two-component regulatory system</keyword>
<evidence type="ECO:0000256" key="5">
    <source>
        <dbReference type="ARBA" id="ARBA00023015"/>
    </source>
</evidence>
<dbReference type="Pfam" id="PF25601">
    <property type="entry name" value="AAA_lid_14"/>
    <property type="match status" value="1"/>
</dbReference>
<dbReference type="InterPro" id="IPR002197">
    <property type="entry name" value="HTH_Fis"/>
</dbReference>
<dbReference type="EMBL" id="RJVA01000015">
    <property type="protein sequence ID" value="ROQ90216.1"/>
    <property type="molecule type" value="Genomic_DNA"/>
</dbReference>
<dbReference type="InterPro" id="IPR025662">
    <property type="entry name" value="Sigma_54_int_dom_ATP-bd_1"/>
</dbReference>
<evidence type="ECO:0000313" key="11">
    <source>
        <dbReference type="EMBL" id="ROQ90216.1"/>
    </source>
</evidence>
<gene>
    <name evidence="11" type="ORF">EDC27_2834</name>
</gene>
<dbReference type="PROSITE" id="PS00688">
    <property type="entry name" value="SIGMA54_INTERACT_3"/>
    <property type="match status" value="1"/>
</dbReference>
<dbReference type="InterPro" id="IPR058031">
    <property type="entry name" value="AAA_lid_NorR"/>
</dbReference>
<accession>A0A3N1USX2</accession>
<evidence type="ECO:0000256" key="7">
    <source>
        <dbReference type="ARBA" id="ARBA00023163"/>
    </source>
</evidence>
<dbReference type="OrthoDB" id="9763792at2"/>
<dbReference type="AlphaFoldDB" id="A0A3N1USX2"/>
<dbReference type="Gene3D" id="1.10.8.60">
    <property type="match status" value="1"/>
</dbReference>
<dbReference type="PRINTS" id="PR01590">
    <property type="entry name" value="HTHFIS"/>
</dbReference>
<dbReference type="InterPro" id="IPR009057">
    <property type="entry name" value="Homeodomain-like_sf"/>
</dbReference>
<dbReference type="InterPro" id="IPR011006">
    <property type="entry name" value="CheY-like_superfamily"/>
</dbReference>
<dbReference type="Pfam" id="PF02954">
    <property type="entry name" value="HTH_8"/>
    <property type="match status" value="1"/>
</dbReference>
<dbReference type="SUPFAM" id="SSF46689">
    <property type="entry name" value="Homeodomain-like"/>
    <property type="match status" value="1"/>
</dbReference>
<dbReference type="GO" id="GO:0000160">
    <property type="term" value="P:phosphorelay signal transduction system"/>
    <property type="evidence" value="ECO:0007669"/>
    <property type="project" value="UniProtKB-KW"/>
</dbReference>
<dbReference type="PROSITE" id="PS50110">
    <property type="entry name" value="RESPONSE_REGULATORY"/>
    <property type="match status" value="1"/>
</dbReference>
<dbReference type="GO" id="GO:0006355">
    <property type="term" value="P:regulation of DNA-templated transcription"/>
    <property type="evidence" value="ECO:0007669"/>
    <property type="project" value="InterPro"/>
</dbReference>